<protein>
    <submittedName>
        <fullName evidence="5">MioC</fullName>
    </submittedName>
</protein>
<keyword evidence="2" id="KW-0285">Flavoprotein</keyword>
<evidence type="ECO:0000313" key="5">
    <source>
        <dbReference type="EMBL" id="KFZ36147.1"/>
    </source>
</evidence>
<reference evidence="5 6" key="1">
    <citation type="submission" date="2014-06" db="EMBL/GenBank/DDBJ databases">
        <title>Shewanella sp. YQH10.</title>
        <authorList>
            <person name="Liu Y."/>
            <person name="Zeng R."/>
        </authorList>
    </citation>
    <scope>NUCLEOTIDE SEQUENCE [LARGE SCALE GENOMIC DNA]</scope>
    <source>
        <strain evidence="5 6">YQH10</strain>
    </source>
</reference>
<sequence length="149" mass="16226">MTNKVEIIVGTTLGGAEYVADELSALLEQHGANVTLHLDPDLSELAPEALWLVVSSTHGAGDLPDNLLAFYQQLQQADIDLSTTHYALCAIGDSSYDTFCQGPEKLATLLSEKGAKLFTDKVQIDVQYDPVPEDPAIQWLESWIEKIPA</sequence>
<proteinExistence type="predicted"/>
<dbReference type="Pfam" id="PF00258">
    <property type="entry name" value="Flavodoxin_1"/>
    <property type="match status" value="1"/>
</dbReference>
<dbReference type="GO" id="GO:0010181">
    <property type="term" value="F:FMN binding"/>
    <property type="evidence" value="ECO:0007669"/>
    <property type="project" value="InterPro"/>
</dbReference>
<dbReference type="Proteomes" id="UP000029264">
    <property type="component" value="Unassembled WGS sequence"/>
</dbReference>
<accession>A0A094JA59</accession>
<evidence type="ECO:0000256" key="3">
    <source>
        <dbReference type="ARBA" id="ARBA00022643"/>
    </source>
</evidence>
<comment type="cofactor">
    <cofactor evidence="1">
        <name>FMN</name>
        <dbReference type="ChEBI" id="CHEBI:58210"/>
    </cofactor>
</comment>
<dbReference type="STRING" id="1515746.HR45_17935"/>
<evidence type="ECO:0000256" key="1">
    <source>
        <dbReference type="ARBA" id="ARBA00001917"/>
    </source>
</evidence>
<dbReference type="EMBL" id="JPEO01000023">
    <property type="protein sequence ID" value="KFZ36147.1"/>
    <property type="molecule type" value="Genomic_DNA"/>
</dbReference>
<dbReference type="SUPFAM" id="SSF52218">
    <property type="entry name" value="Flavoproteins"/>
    <property type="match status" value="1"/>
</dbReference>
<dbReference type="InterPro" id="IPR029039">
    <property type="entry name" value="Flavoprotein-like_sf"/>
</dbReference>
<gene>
    <name evidence="5" type="ORF">HR45_17935</name>
</gene>
<name>A0A094JA59_9GAMM</name>
<dbReference type="PANTHER" id="PTHR19384:SF128">
    <property type="entry name" value="NADPH OXIDOREDUCTASE A"/>
    <property type="match status" value="1"/>
</dbReference>
<feature type="domain" description="Flavodoxin-like" evidence="4">
    <location>
        <begin position="5"/>
        <end position="148"/>
    </location>
</feature>
<dbReference type="GO" id="GO:0005829">
    <property type="term" value="C:cytosol"/>
    <property type="evidence" value="ECO:0007669"/>
    <property type="project" value="TreeGrafter"/>
</dbReference>
<dbReference type="InterPro" id="IPR008254">
    <property type="entry name" value="Flavodoxin/NO_synth"/>
</dbReference>
<dbReference type="eggNOG" id="COG0716">
    <property type="taxonomic scope" value="Bacteria"/>
</dbReference>
<evidence type="ECO:0000313" key="6">
    <source>
        <dbReference type="Proteomes" id="UP000029264"/>
    </source>
</evidence>
<dbReference type="PROSITE" id="PS50902">
    <property type="entry name" value="FLAVODOXIN_LIKE"/>
    <property type="match status" value="1"/>
</dbReference>
<dbReference type="AlphaFoldDB" id="A0A094JA59"/>
<dbReference type="PANTHER" id="PTHR19384">
    <property type="entry name" value="NITRIC OXIDE SYNTHASE-RELATED"/>
    <property type="match status" value="1"/>
</dbReference>
<dbReference type="Gene3D" id="3.40.50.360">
    <property type="match status" value="1"/>
</dbReference>
<evidence type="ECO:0000256" key="2">
    <source>
        <dbReference type="ARBA" id="ARBA00022630"/>
    </source>
</evidence>
<dbReference type="NCBIfam" id="NF006531">
    <property type="entry name" value="PRK09004.1"/>
    <property type="match status" value="1"/>
</dbReference>
<dbReference type="GO" id="GO:0050660">
    <property type="term" value="F:flavin adenine dinucleotide binding"/>
    <property type="evidence" value="ECO:0007669"/>
    <property type="project" value="TreeGrafter"/>
</dbReference>
<dbReference type="GO" id="GO:0016491">
    <property type="term" value="F:oxidoreductase activity"/>
    <property type="evidence" value="ECO:0007669"/>
    <property type="project" value="TreeGrafter"/>
</dbReference>
<comment type="caution">
    <text evidence="5">The sequence shown here is derived from an EMBL/GenBank/DDBJ whole genome shotgun (WGS) entry which is preliminary data.</text>
</comment>
<organism evidence="5 6">
    <name type="scientific">Shewanella mangrovi</name>
    <dbReference type="NCBI Taxonomy" id="1515746"/>
    <lineage>
        <taxon>Bacteria</taxon>
        <taxon>Pseudomonadati</taxon>
        <taxon>Pseudomonadota</taxon>
        <taxon>Gammaproteobacteria</taxon>
        <taxon>Alteromonadales</taxon>
        <taxon>Shewanellaceae</taxon>
        <taxon>Shewanella</taxon>
    </lineage>
</organism>
<keyword evidence="3" id="KW-0288">FMN</keyword>
<dbReference type="OrthoDB" id="359268at2"/>
<keyword evidence="6" id="KW-1185">Reference proteome</keyword>
<evidence type="ECO:0000259" key="4">
    <source>
        <dbReference type="PROSITE" id="PS50902"/>
    </source>
</evidence>